<comment type="caution">
    <text evidence="2">The sequence shown here is derived from an EMBL/GenBank/DDBJ whole genome shotgun (WGS) entry which is preliminary data.</text>
</comment>
<dbReference type="EMBL" id="BONG01000123">
    <property type="protein sequence ID" value="GIF94811.1"/>
    <property type="molecule type" value="Genomic_DNA"/>
</dbReference>
<feature type="domain" description="Hemerythrin-like" evidence="1">
    <location>
        <begin position="16"/>
        <end position="132"/>
    </location>
</feature>
<gene>
    <name evidence="2" type="ORF">Cch02nite_82550</name>
</gene>
<evidence type="ECO:0000313" key="2">
    <source>
        <dbReference type="EMBL" id="GIF94811.1"/>
    </source>
</evidence>
<sequence length="213" mass="23487">MRTREPLSVIETTLAHDVYRRSSTLLSEAAGSAPLSALRTLRDFIVANLHHHHETEDHILWATLSTVDPEAARALADLGFEHEQLDTALQTLAQVRLAEEADRPVLADAAAAVRDLLHLHLAHEEPILLPALRSRLSEQAWEEFAGQVMATSPAEGAELMIGFLDQVGEPWQVDLVLRNLPEPARAALPAIRESAEQTLRLLERPNIAQPAGR</sequence>
<dbReference type="Gene3D" id="1.20.120.520">
    <property type="entry name" value="nmb1532 protein domain like"/>
    <property type="match status" value="1"/>
</dbReference>
<evidence type="ECO:0000259" key="1">
    <source>
        <dbReference type="Pfam" id="PF01814"/>
    </source>
</evidence>
<dbReference type="RefSeq" id="WP_191844596.1">
    <property type="nucleotide sequence ID" value="NZ_BAAALB010000067.1"/>
</dbReference>
<reference evidence="2 3" key="1">
    <citation type="submission" date="2021-01" db="EMBL/GenBank/DDBJ databases">
        <title>Whole genome shotgun sequence of Catellatospora chokoriensis NBRC 107358.</title>
        <authorList>
            <person name="Komaki H."/>
            <person name="Tamura T."/>
        </authorList>
    </citation>
    <scope>NUCLEOTIDE SEQUENCE [LARGE SCALE GENOMIC DNA]</scope>
    <source>
        <strain evidence="2 3">NBRC 107358</strain>
    </source>
</reference>
<protein>
    <recommendedName>
        <fullName evidence="1">Hemerythrin-like domain-containing protein</fullName>
    </recommendedName>
</protein>
<dbReference type="AlphaFoldDB" id="A0A8J3NWD8"/>
<name>A0A8J3NWD8_9ACTN</name>
<dbReference type="Proteomes" id="UP000619293">
    <property type="component" value="Unassembled WGS sequence"/>
</dbReference>
<dbReference type="Pfam" id="PF01814">
    <property type="entry name" value="Hemerythrin"/>
    <property type="match status" value="1"/>
</dbReference>
<evidence type="ECO:0000313" key="3">
    <source>
        <dbReference type="Proteomes" id="UP000619293"/>
    </source>
</evidence>
<proteinExistence type="predicted"/>
<accession>A0A8J3NWD8</accession>
<dbReference type="InterPro" id="IPR012312">
    <property type="entry name" value="Hemerythrin-like"/>
</dbReference>
<organism evidence="2 3">
    <name type="scientific">Catellatospora chokoriensis</name>
    <dbReference type="NCBI Taxonomy" id="310353"/>
    <lineage>
        <taxon>Bacteria</taxon>
        <taxon>Bacillati</taxon>
        <taxon>Actinomycetota</taxon>
        <taxon>Actinomycetes</taxon>
        <taxon>Micromonosporales</taxon>
        <taxon>Micromonosporaceae</taxon>
        <taxon>Catellatospora</taxon>
    </lineage>
</organism>
<keyword evidence="3" id="KW-1185">Reference proteome</keyword>